<accession>A0A2S3IDK0</accession>
<dbReference type="Gene3D" id="1.10.10.10">
    <property type="entry name" value="Winged helix-like DNA-binding domain superfamily/Winged helix DNA-binding domain"/>
    <property type="match status" value="1"/>
</dbReference>
<dbReference type="InterPro" id="IPR058922">
    <property type="entry name" value="WHD_DRP"/>
</dbReference>
<dbReference type="GO" id="GO:0043531">
    <property type="term" value="F:ADP binding"/>
    <property type="evidence" value="ECO:0007669"/>
    <property type="project" value="InterPro"/>
</dbReference>
<dbReference type="Proteomes" id="UP000243499">
    <property type="component" value="Chromosome 8"/>
</dbReference>
<dbReference type="AlphaFoldDB" id="A0A2S3IDK0"/>
<dbReference type="Pfam" id="PF23559">
    <property type="entry name" value="WHD_DRP"/>
    <property type="match status" value="1"/>
</dbReference>
<evidence type="ECO:0000259" key="4">
    <source>
        <dbReference type="Pfam" id="PF23598"/>
    </source>
</evidence>
<dbReference type="Gene3D" id="1.10.8.430">
    <property type="entry name" value="Helical domain of apoptotic protease-activating factors"/>
    <property type="match status" value="1"/>
</dbReference>
<dbReference type="PANTHER" id="PTHR23155">
    <property type="entry name" value="DISEASE RESISTANCE PROTEIN RP"/>
    <property type="match status" value="1"/>
</dbReference>
<dbReference type="InterPro" id="IPR032675">
    <property type="entry name" value="LRR_dom_sf"/>
</dbReference>
<evidence type="ECO:0000256" key="1">
    <source>
        <dbReference type="ARBA" id="ARBA00022737"/>
    </source>
</evidence>
<dbReference type="InterPro" id="IPR042197">
    <property type="entry name" value="Apaf_helical"/>
</dbReference>
<gene>
    <name evidence="5" type="ORF">PAHAL_8G043300</name>
</gene>
<keyword evidence="2" id="KW-0611">Plant defense</keyword>
<evidence type="ECO:0000256" key="2">
    <source>
        <dbReference type="ARBA" id="ARBA00022821"/>
    </source>
</evidence>
<dbReference type="PANTHER" id="PTHR23155:SF1095">
    <property type="entry name" value="OS05G0250700 PROTEIN"/>
    <property type="match status" value="1"/>
</dbReference>
<dbReference type="SUPFAM" id="SSF52058">
    <property type="entry name" value="L domain-like"/>
    <property type="match status" value="1"/>
</dbReference>
<dbReference type="InterPro" id="IPR027417">
    <property type="entry name" value="P-loop_NTPase"/>
</dbReference>
<dbReference type="Gramene" id="PAN41532">
    <property type="protein sequence ID" value="PAN41532"/>
    <property type="gene ID" value="PAHAL_8G043300"/>
</dbReference>
<dbReference type="Gene3D" id="3.80.10.10">
    <property type="entry name" value="Ribonuclease Inhibitor"/>
    <property type="match status" value="1"/>
</dbReference>
<dbReference type="InterPro" id="IPR055414">
    <property type="entry name" value="LRR_R13L4/SHOC2-like"/>
</dbReference>
<reference evidence="5" key="1">
    <citation type="submission" date="2018-04" db="EMBL/GenBank/DDBJ databases">
        <title>WGS assembly of Panicum hallii.</title>
        <authorList>
            <person name="Lovell J."/>
            <person name="Jenkins J."/>
            <person name="Lowry D."/>
            <person name="Mamidi S."/>
            <person name="Sreedasyam A."/>
            <person name="Weng X."/>
            <person name="Barry K."/>
            <person name="Bonette J."/>
            <person name="Campitelli B."/>
            <person name="Daum C."/>
            <person name="Gordon S."/>
            <person name="Gould B."/>
            <person name="Lipzen A."/>
            <person name="Macqueen A."/>
            <person name="Palacio-Mejia J."/>
            <person name="Plott C."/>
            <person name="Shakirov E."/>
            <person name="Shu S."/>
            <person name="Yoshinaga Y."/>
            <person name="Zane M."/>
            <person name="Rokhsar D."/>
            <person name="Grimwood J."/>
            <person name="Schmutz J."/>
            <person name="Juenger T."/>
        </authorList>
    </citation>
    <scope>NUCLEOTIDE SEQUENCE [LARGE SCALE GENOMIC DNA]</scope>
    <source>
        <strain evidence="5">FIL2</strain>
    </source>
</reference>
<dbReference type="InterPro" id="IPR036388">
    <property type="entry name" value="WH-like_DNA-bd_sf"/>
</dbReference>
<dbReference type="GO" id="GO:0098542">
    <property type="term" value="P:defense response to other organism"/>
    <property type="evidence" value="ECO:0007669"/>
    <property type="project" value="TreeGrafter"/>
</dbReference>
<dbReference type="Pfam" id="PF23598">
    <property type="entry name" value="LRR_14"/>
    <property type="match status" value="1"/>
</dbReference>
<protein>
    <submittedName>
        <fullName evidence="5">Uncharacterized protein</fullName>
    </submittedName>
</protein>
<feature type="domain" description="Disease resistance protein winged helix" evidence="3">
    <location>
        <begin position="99"/>
        <end position="165"/>
    </location>
</feature>
<evidence type="ECO:0000259" key="3">
    <source>
        <dbReference type="Pfam" id="PF23559"/>
    </source>
</evidence>
<evidence type="ECO:0000313" key="5">
    <source>
        <dbReference type="EMBL" id="PAN41532.2"/>
    </source>
</evidence>
<dbReference type="InterPro" id="IPR044974">
    <property type="entry name" value="Disease_R_plants"/>
</dbReference>
<dbReference type="EMBL" id="CM008053">
    <property type="protein sequence ID" value="PAN41532.2"/>
    <property type="molecule type" value="Genomic_DNA"/>
</dbReference>
<dbReference type="SUPFAM" id="SSF52540">
    <property type="entry name" value="P-loop containing nucleoside triphosphate hydrolases"/>
    <property type="match status" value="1"/>
</dbReference>
<feature type="domain" description="Disease resistance R13L4/SHOC-2-like LRR" evidence="4">
    <location>
        <begin position="234"/>
        <end position="339"/>
    </location>
</feature>
<organism evidence="5">
    <name type="scientific">Panicum hallii</name>
    <dbReference type="NCBI Taxonomy" id="206008"/>
    <lineage>
        <taxon>Eukaryota</taxon>
        <taxon>Viridiplantae</taxon>
        <taxon>Streptophyta</taxon>
        <taxon>Embryophyta</taxon>
        <taxon>Tracheophyta</taxon>
        <taxon>Spermatophyta</taxon>
        <taxon>Magnoliopsida</taxon>
        <taxon>Liliopsida</taxon>
        <taxon>Poales</taxon>
        <taxon>Poaceae</taxon>
        <taxon>PACMAD clade</taxon>
        <taxon>Panicoideae</taxon>
        <taxon>Panicodae</taxon>
        <taxon>Paniceae</taxon>
        <taxon>Panicinae</taxon>
        <taxon>Panicum</taxon>
        <taxon>Panicum sect. Panicum</taxon>
    </lineage>
</organism>
<keyword evidence="1" id="KW-0677">Repeat</keyword>
<sequence>MTVTPRVVGNENDDAQIELLKDTGMQIIAKCDCLPLAIKVMGGLLRQKMTSQRDWENVLNDSMWSVSQMPEELNYAIYLSYEDLSPSLKPCFLHYSLLPKSRVFFTDDIVGMWISEGFVHGTSRNFEEIGKDYFVKLIHRNLIEPDINYVDQVVCNMHDVVRSFARYLARNEALVAQNKQTGISEKMDSQKFFRLSLEIRASESDELEWYSLQAQTSLRTLLSVGPIKIKPGDSFLAFSNLRTLHVEDANFDALVESLNQLKHLRYLSIEGTNTSRLPENISKMKFLQYISLLGCNSLVNLPNSIVTLQHLRFLNLRDTGISSIPQGFHGLTNLRILLLDLILSLEHCMFTLLVCM</sequence>
<name>A0A2S3IDK0_9POAL</name>
<proteinExistence type="predicted"/>